<feature type="domain" description="ABC-2 type transporter transmembrane" evidence="7">
    <location>
        <begin position="19"/>
        <end position="392"/>
    </location>
</feature>
<feature type="transmembrane region" description="Helical" evidence="6">
    <location>
        <begin position="233"/>
        <end position="259"/>
    </location>
</feature>
<dbReference type="AlphaFoldDB" id="A0A927R4H9"/>
<feature type="transmembrane region" description="Helical" evidence="6">
    <location>
        <begin position="373"/>
        <end position="392"/>
    </location>
</feature>
<keyword evidence="9" id="KW-1185">Reference proteome</keyword>
<dbReference type="PANTHER" id="PTHR30294">
    <property type="entry name" value="MEMBRANE COMPONENT OF ABC TRANSPORTER YHHJ-RELATED"/>
    <property type="match status" value="1"/>
</dbReference>
<reference evidence="8" key="1">
    <citation type="submission" date="2020-10" db="EMBL/GenBank/DDBJ databases">
        <title>Genomic Encyclopedia of Type Strains, Phase IV (KMG-IV): sequencing the most valuable type-strain genomes for metagenomic binning, comparative biology and taxonomic classification.</title>
        <authorList>
            <person name="Goeker M."/>
        </authorList>
    </citation>
    <scope>NUCLEOTIDE SEQUENCE</scope>
    <source>
        <strain evidence="8">DSM 13886</strain>
    </source>
</reference>
<dbReference type="InterPro" id="IPR051449">
    <property type="entry name" value="ABC-2_transporter_component"/>
</dbReference>
<organism evidence="8 9">
    <name type="scientific">Sporosarcina limicola</name>
    <dbReference type="NCBI Taxonomy" id="34101"/>
    <lineage>
        <taxon>Bacteria</taxon>
        <taxon>Bacillati</taxon>
        <taxon>Bacillota</taxon>
        <taxon>Bacilli</taxon>
        <taxon>Bacillales</taxon>
        <taxon>Caryophanaceae</taxon>
        <taxon>Sporosarcina</taxon>
    </lineage>
</organism>
<feature type="transmembrane region" description="Helical" evidence="6">
    <location>
        <begin position="187"/>
        <end position="212"/>
    </location>
</feature>
<comment type="subcellular location">
    <subcellularLocation>
        <location evidence="1">Cell membrane</location>
        <topology evidence="1">Multi-pass membrane protein</topology>
    </subcellularLocation>
</comment>
<evidence type="ECO:0000256" key="3">
    <source>
        <dbReference type="ARBA" id="ARBA00022692"/>
    </source>
</evidence>
<dbReference type="Proteomes" id="UP000658225">
    <property type="component" value="Unassembled WGS sequence"/>
</dbReference>
<name>A0A927R4H9_9BACL</name>
<dbReference type="RefSeq" id="WP_192598658.1">
    <property type="nucleotide sequence ID" value="NZ_JADBEL010000009.1"/>
</dbReference>
<dbReference type="GO" id="GO:0140359">
    <property type="term" value="F:ABC-type transporter activity"/>
    <property type="evidence" value="ECO:0007669"/>
    <property type="project" value="InterPro"/>
</dbReference>
<dbReference type="Pfam" id="PF12698">
    <property type="entry name" value="ABC2_membrane_3"/>
    <property type="match status" value="1"/>
</dbReference>
<feature type="transmembrane region" description="Helical" evidence="6">
    <location>
        <begin position="21"/>
        <end position="38"/>
    </location>
</feature>
<evidence type="ECO:0000259" key="7">
    <source>
        <dbReference type="Pfam" id="PF12698"/>
    </source>
</evidence>
<accession>A0A927R4H9</accession>
<dbReference type="PANTHER" id="PTHR30294:SF29">
    <property type="entry name" value="MULTIDRUG ABC TRANSPORTER PERMEASE YBHS-RELATED"/>
    <property type="match status" value="1"/>
</dbReference>
<feature type="transmembrane region" description="Helical" evidence="6">
    <location>
        <begin position="343"/>
        <end position="361"/>
    </location>
</feature>
<dbReference type="InterPro" id="IPR013525">
    <property type="entry name" value="ABC2_TM"/>
</dbReference>
<evidence type="ECO:0000256" key="1">
    <source>
        <dbReference type="ARBA" id="ARBA00004651"/>
    </source>
</evidence>
<sequence>MREFWIIFKQAFSTKAKTKSFIITTAIMIAAIFLFSNLSKIIDTVQSVTGGGDSEETLQVIDTSGVLADRLNGQFSANETGITVELSDQSEQALTKKVKEGDIDSFLTLALDDTKTIQANYTTMSAIDFNLPRVIQDALQSIQTELKAEGLSLSGEQVQTLFSPIQFEQKNVSLSAKSEEELNQARVLVYVLMFVIYIAVILYSSMIATEVATEKSSRVMEILISSVSPVKHMFAKVLGIGSLGLAQIVLYGIAGFIAMKTASTDIPGGFTDFFSFSDISTGTLVYAVIFFLLGYFLYATLAALLGSLVSRTEDVQQMIMPMTMLIVAAFIIAMTGLGDPELGYLQIASYIPFFAPLVMFLRVGMLDLPLWEPLLSIAIMLVTIFLLGWFGARVYRGGVLMYGPSRSLKDIKKAIQLGKE</sequence>
<dbReference type="EMBL" id="JADBEL010000009">
    <property type="protein sequence ID" value="MBE1554913.1"/>
    <property type="molecule type" value="Genomic_DNA"/>
</dbReference>
<evidence type="ECO:0000256" key="6">
    <source>
        <dbReference type="SAM" id="Phobius"/>
    </source>
</evidence>
<keyword evidence="3 6" id="KW-0812">Transmembrane</keyword>
<evidence type="ECO:0000256" key="2">
    <source>
        <dbReference type="ARBA" id="ARBA00022475"/>
    </source>
</evidence>
<dbReference type="GO" id="GO:0005886">
    <property type="term" value="C:plasma membrane"/>
    <property type="evidence" value="ECO:0007669"/>
    <property type="project" value="UniProtKB-SubCell"/>
</dbReference>
<keyword evidence="5 6" id="KW-0472">Membrane</keyword>
<evidence type="ECO:0000313" key="9">
    <source>
        <dbReference type="Proteomes" id="UP000658225"/>
    </source>
</evidence>
<gene>
    <name evidence="8" type="ORF">H4683_001991</name>
</gene>
<evidence type="ECO:0000256" key="5">
    <source>
        <dbReference type="ARBA" id="ARBA00023136"/>
    </source>
</evidence>
<keyword evidence="4 6" id="KW-1133">Transmembrane helix</keyword>
<feature type="transmembrane region" description="Helical" evidence="6">
    <location>
        <begin position="318"/>
        <end position="337"/>
    </location>
</feature>
<comment type="caution">
    <text evidence="8">The sequence shown here is derived from an EMBL/GenBank/DDBJ whole genome shotgun (WGS) entry which is preliminary data.</text>
</comment>
<feature type="transmembrane region" description="Helical" evidence="6">
    <location>
        <begin position="279"/>
        <end position="306"/>
    </location>
</feature>
<evidence type="ECO:0000313" key="8">
    <source>
        <dbReference type="EMBL" id="MBE1554913.1"/>
    </source>
</evidence>
<protein>
    <submittedName>
        <fullName evidence="8">ABC-2 type transport system permease protein</fullName>
    </submittedName>
</protein>
<evidence type="ECO:0000256" key="4">
    <source>
        <dbReference type="ARBA" id="ARBA00022989"/>
    </source>
</evidence>
<keyword evidence="2" id="KW-1003">Cell membrane</keyword>
<proteinExistence type="predicted"/>